<evidence type="ECO:0000256" key="4">
    <source>
        <dbReference type="ARBA" id="ARBA00022777"/>
    </source>
</evidence>
<dbReference type="GO" id="GO:0046872">
    <property type="term" value="F:metal ion binding"/>
    <property type="evidence" value="ECO:0007669"/>
    <property type="project" value="UniProtKB-KW"/>
</dbReference>
<keyword evidence="2" id="KW-0808">Transferase</keyword>
<dbReference type="GO" id="GO:0005783">
    <property type="term" value="C:endoplasmic reticulum"/>
    <property type="evidence" value="ECO:0007669"/>
    <property type="project" value="TreeGrafter"/>
</dbReference>
<dbReference type="AlphaFoldDB" id="F0W9G4"/>
<evidence type="ECO:0000256" key="3">
    <source>
        <dbReference type="ARBA" id="ARBA00022723"/>
    </source>
</evidence>
<dbReference type="HOGENOM" id="CLU_032362_0_0_1"/>
<dbReference type="EMBL" id="FR824085">
    <property type="protein sequence ID" value="CCA17778.1"/>
    <property type="molecule type" value="Genomic_DNA"/>
</dbReference>
<dbReference type="SUPFAM" id="SSF53613">
    <property type="entry name" value="Ribokinase-like"/>
    <property type="match status" value="1"/>
</dbReference>
<sequence length="532" mass="59978">MYSASQLSMLFVSLVICILSIVFIDFFASLLPTSSSHLSEAEQLQFYKSLLYRTRPSETPHHTSESTKPIRLAFCCSADLDVSVRAVDLMKILTQQQPPENLKNLVSQHHERIHSVSELFQSFSYYFSNGAAAEQSMSSFTEFHQIVALAKTLSNVQQSVGGNAATMAERAATEGCQVLLGAAIGKEMRKHYNPLIQIVGELSDEDQEDVHLVLEYGKEESFNGVTSPRANRYYLNHDIYNAKFSVLEVFEEALEEFQPDLVVIGGLQLMEVETDDEKRLLRLKKVSELLKNLYAKKTPSHYEFAAVSDFTLFGDTASLVLPWVSSIGLNEQELFILHQYLVSDREITATGSRPTVAQVTEQVHDILMYSKQAKKHFRLVENVDRDVHSKKYALAQLGRIHFHTLQFHVLCQEDQSTWQDPTKALIQAALMSTKLACGKNRKERDGIQHSSKMEIDINRVELLLPREILLSEKSQVSKLSLDPLTPVLTWKEADSFQCYLVPMLACKQPDHTAGLGDNISGTGMAYHPQEEN</sequence>
<name>F0W9G4_9STRA</name>
<evidence type="ECO:0000313" key="7">
    <source>
        <dbReference type="EMBL" id="CCA17778.1"/>
    </source>
</evidence>
<dbReference type="InterPro" id="IPR029056">
    <property type="entry name" value="Ribokinase-like"/>
</dbReference>
<gene>
    <name evidence="7" type="primary">AlNc14C40G3423</name>
    <name evidence="7" type="ORF">ALNC14_039210</name>
</gene>
<dbReference type="PANTHER" id="PTHR21208">
    <property type="entry name" value="ADP-DEPENDENT GLUCOKINASE"/>
    <property type="match status" value="1"/>
</dbReference>
<dbReference type="PROSITE" id="PS51255">
    <property type="entry name" value="ADPK"/>
    <property type="match status" value="1"/>
</dbReference>
<evidence type="ECO:0000256" key="6">
    <source>
        <dbReference type="ARBA" id="ARBA00023152"/>
    </source>
</evidence>
<reference evidence="7" key="1">
    <citation type="journal article" date="2011" name="PLoS Biol.">
        <title>Gene gain and loss during evolution of obligate parasitism in the white rust pathogen of Arabidopsis thaliana.</title>
        <authorList>
            <person name="Kemen E."/>
            <person name="Gardiner A."/>
            <person name="Schultz-Larsen T."/>
            <person name="Kemen A.C."/>
            <person name="Balmuth A.L."/>
            <person name="Robert-Seilaniantz A."/>
            <person name="Bailey K."/>
            <person name="Holub E."/>
            <person name="Studholme D.J."/>
            <person name="Maclean D."/>
            <person name="Jones J.D."/>
        </authorList>
    </citation>
    <scope>NUCLEOTIDE SEQUENCE</scope>
</reference>
<dbReference type="GO" id="GO:0006006">
    <property type="term" value="P:glucose metabolic process"/>
    <property type="evidence" value="ECO:0007669"/>
    <property type="project" value="TreeGrafter"/>
</dbReference>
<evidence type="ECO:0000256" key="1">
    <source>
        <dbReference type="ARBA" id="ARBA00022490"/>
    </source>
</evidence>
<organism evidence="7">
    <name type="scientific">Albugo laibachii Nc14</name>
    <dbReference type="NCBI Taxonomy" id="890382"/>
    <lineage>
        <taxon>Eukaryota</taxon>
        <taxon>Sar</taxon>
        <taxon>Stramenopiles</taxon>
        <taxon>Oomycota</taxon>
        <taxon>Peronosporomycetes</taxon>
        <taxon>Albuginales</taxon>
        <taxon>Albuginaceae</taxon>
        <taxon>Albugo</taxon>
    </lineage>
</organism>
<dbReference type="PANTHER" id="PTHR21208:SF1">
    <property type="entry name" value="ADP-DEPENDENT GLUCOKINASE"/>
    <property type="match status" value="1"/>
</dbReference>
<protein>
    <submittedName>
        <fullName evidence="7">Uncharacterized protein AlNc14C40G3423</fullName>
    </submittedName>
</protein>
<keyword evidence="1" id="KW-0963">Cytoplasm</keyword>
<evidence type="ECO:0000256" key="5">
    <source>
        <dbReference type="ARBA" id="ARBA00022842"/>
    </source>
</evidence>
<reference evidence="7" key="2">
    <citation type="submission" date="2011-02" db="EMBL/GenBank/DDBJ databases">
        <authorList>
            <person name="MacLean D."/>
        </authorList>
    </citation>
    <scope>NUCLEOTIDE SEQUENCE</scope>
</reference>
<keyword evidence="6" id="KW-0324">Glycolysis</keyword>
<dbReference type="InterPro" id="IPR007666">
    <property type="entry name" value="ADP_PFK/GK"/>
</dbReference>
<keyword evidence="4" id="KW-0418">Kinase</keyword>
<evidence type="ECO:0000256" key="2">
    <source>
        <dbReference type="ARBA" id="ARBA00022679"/>
    </source>
</evidence>
<proteinExistence type="predicted"/>
<keyword evidence="5" id="KW-0460">Magnesium</keyword>
<accession>F0W9G4</accession>
<dbReference type="GO" id="GO:0043843">
    <property type="term" value="F:ADP-specific glucokinase activity"/>
    <property type="evidence" value="ECO:0007669"/>
    <property type="project" value="TreeGrafter"/>
</dbReference>
<dbReference type="Gene3D" id="3.40.1190.20">
    <property type="match status" value="1"/>
</dbReference>
<keyword evidence="3" id="KW-0479">Metal-binding</keyword>
<dbReference type="Pfam" id="PF04587">
    <property type="entry name" value="ADP_PFK_GK"/>
    <property type="match status" value="1"/>
</dbReference>
<dbReference type="GO" id="GO:0006096">
    <property type="term" value="P:glycolytic process"/>
    <property type="evidence" value="ECO:0007669"/>
    <property type="project" value="UniProtKB-KW"/>
</dbReference>